<protein>
    <submittedName>
        <fullName evidence="2">Uncharacterized protein</fullName>
    </submittedName>
</protein>
<sequence>MYYYKINNNIYMISVYSHILSYIINIIGNLKQYININNLNYYYYNFAYRVVKITIRLFLKSTSLRKLLF</sequence>
<keyword evidence="1" id="KW-0472">Membrane</keyword>
<dbReference type="EMBL" id="KI927537">
    <property type="protein sequence ID" value="ETW59922.1"/>
    <property type="molecule type" value="Genomic_DNA"/>
</dbReference>
<dbReference type="AlphaFoldDB" id="A0A024X322"/>
<keyword evidence="1" id="KW-0812">Transmembrane</keyword>
<accession>A0A024X322</accession>
<keyword evidence="1" id="KW-1133">Transmembrane helix</keyword>
<name>A0A024X322_PLAFC</name>
<proteinExistence type="predicted"/>
<evidence type="ECO:0000256" key="1">
    <source>
        <dbReference type="SAM" id="Phobius"/>
    </source>
</evidence>
<reference evidence="2 3" key="1">
    <citation type="submission" date="2013-02" db="EMBL/GenBank/DDBJ databases">
        <title>The Genome Annotation of Plasmodium falciparum CAMP/Malaysia.</title>
        <authorList>
            <consortium name="The Broad Institute Genome Sequencing Platform"/>
            <consortium name="The Broad Institute Genome Sequencing Center for Infectious Disease"/>
            <person name="Neafsey D."/>
            <person name="Hoffman S."/>
            <person name="Volkman S."/>
            <person name="Rosenthal P."/>
            <person name="Walker B."/>
            <person name="Young S.K."/>
            <person name="Zeng Q."/>
            <person name="Gargeya S."/>
            <person name="Fitzgerald M."/>
            <person name="Haas B."/>
            <person name="Abouelleil A."/>
            <person name="Allen A.W."/>
            <person name="Alvarado L."/>
            <person name="Arachchi H.M."/>
            <person name="Berlin A.M."/>
            <person name="Chapman S.B."/>
            <person name="Gainer-Dewar J."/>
            <person name="Goldberg J."/>
            <person name="Griggs A."/>
            <person name="Gujja S."/>
            <person name="Hansen M."/>
            <person name="Howarth C."/>
            <person name="Imamovic A."/>
            <person name="Ireland A."/>
            <person name="Larimer J."/>
            <person name="McCowan C."/>
            <person name="Murphy C."/>
            <person name="Pearson M."/>
            <person name="Poon T.W."/>
            <person name="Priest M."/>
            <person name="Roberts A."/>
            <person name="Saif S."/>
            <person name="Shea T."/>
            <person name="Sisk P."/>
            <person name="Sykes S."/>
            <person name="Wortman J."/>
            <person name="Nusbaum C."/>
            <person name="Birren B."/>
        </authorList>
    </citation>
    <scope>NUCLEOTIDE SEQUENCE [LARGE SCALE GENOMIC DNA]</scope>
    <source>
        <strain evidence="2 3">CAMP/Malaysia</strain>
    </source>
</reference>
<feature type="transmembrane region" description="Helical" evidence="1">
    <location>
        <begin position="12"/>
        <end position="30"/>
    </location>
</feature>
<reference evidence="2 3" key="2">
    <citation type="submission" date="2013-02" db="EMBL/GenBank/DDBJ databases">
        <title>The Genome Sequence of Plasmodium falciparum CAMP/Malaysia.</title>
        <authorList>
            <consortium name="The Broad Institute Genome Sequencing Platform"/>
            <consortium name="The Broad Institute Genome Sequencing Center for Infectious Disease"/>
            <person name="Neafsey D."/>
            <person name="Cheeseman I."/>
            <person name="Volkman S."/>
            <person name="Adams J."/>
            <person name="Walker B."/>
            <person name="Young S.K."/>
            <person name="Zeng Q."/>
            <person name="Gargeya S."/>
            <person name="Fitzgerald M."/>
            <person name="Haas B."/>
            <person name="Abouelleil A."/>
            <person name="Alvarado L."/>
            <person name="Arachchi H.M."/>
            <person name="Berlin A.M."/>
            <person name="Chapman S.B."/>
            <person name="Dewar J."/>
            <person name="Goldberg J."/>
            <person name="Griggs A."/>
            <person name="Gujja S."/>
            <person name="Hansen M."/>
            <person name="Howarth C."/>
            <person name="Imamovic A."/>
            <person name="Larimer J."/>
            <person name="McCowan C."/>
            <person name="Murphy C."/>
            <person name="Neiman D."/>
            <person name="Pearson M."/>
            <person name="Priest M."/>
            <person name="Roberts A."/>
            <person name="Saif S."/>
            <person name="Shea T."/>
            <person name="Sisk P."/>
            <person name="Sykes S."/>
            <person name="Wortman J."/>
            <person name="Nusbaum C."/>
            <person name="Birren B."/>
        </authorList>
    </citation>
    <scope>NUCLEOTIDE SEQUENCE [LARGE SCALE GENOMIC DNA]</scope>
    <source>
        <strain evidence="2 3">CAMP/Malaysia</strain>
    </source>
</reference>
<gene>
    <name evidence="2" type="ORF">PFMC_04197</name>
</gene>
<evidence type="ECO:0000313" key="3">
    <source>
        <dbReference type="Proteomes" id="UP000030694"/>
    </source>
</evidence>
<organism evidence="2 3">
    <name type="scientific">Plasmodium falciparum (isolate Camp / Malaysia)</name>
    <dbReference type="NCBI Taxonomy" id="5835"/>
    <lineage>
        <taxon>Eukaryota</taxon>
        <taxon>Sar</taxon>
        <taxon>Alveolata</taxon>
        <taxon>Apicomplexa</taxon>
        <taxon>Aconoidasida</taxon>
        <taxon>Haemosporida</taxon>
        <taxon>Plasmodiidae</taxon>
        <taxon>Plasmodium</taxon>
        <taxon>Plasmodium (Laverania)</taxon>
    </lineage>
</organism>
<evidence type="ECO:0000313" key="2">
    <source>
        <dbReference type="EMBL" id="ETW59922.1"/>
    </source>
</evidence>
<dbReference type="Proteomes" id="UP000030694">
    <property type="component" value="Unassembled WGS sequence"/>
</dbReference>